<feature type="transmembrane region" description="Helical" evidence="7">
    <location>
        <begin position="109"/>
        <end position="130"/>
    </location>
</feature>
<dbReference type="EMBL" id="JAEKNQ010000035">
    <property type="protein sequence ID" value="MBJ7603363.1"/>
    <property type="molecule type" value="Genomic_DNA"/>
</dbReference>
<evidence type="ECO:0000256" key="4">
    <source>
        <dbReference type="ARBA" id="ARBA00022692"/>
    </source>
</evidence>
<evidence type="ECO:0000313" key="9">
    <source>
        <dbReference type="EMBL" id="MBJ7603363.1"/>
    </source>
</evidence>
<feature type="transmembrane region" description="Helical" evidence="7">
    <location>
        <begin position="142"/>
        <end position="164"/>
    </location>
</feature>
<feature type="transmembrane region" description="Helical" evidence="7">
    <location>
        <begin position="199"/>
        <end position="221"/>
    </location>
</feature>
<keyword evidence="3" id="KW-1003">Cell membrane</keyword>
<dbReference type="GO" id="GO:0005886">
    <property type="term" value="C:plasma membrane"/>
    <property type="evidence" value="ECO:0007669"/>
    <property type="project" value="UniProtKB-SubCell"/>
</dbReference>
<dbReference type="CDD" id="cd06261">
    <property type="entry name" value="TM_PBP2"/>
    <property type="match status" value="1"/>
</dbReference>
<dbReference type="GO" id="GO:0055085">
    <property type="term" value="P:transmembrane transport"/>
    <property type="evidence" value="ECO:0007669"/>
    <property type="project" value="InterPro"/>
</dbReference>
<feature type="transmembrane region" description="Helical" evidence="7">
    <location>
        <begin position="302"/>
        <end position="322"/>
    </location>
</feature>
<feature type="transmembrane region" description="Helical" evidence="7">
    <location>
        <begin position="242"/>
        <end position="267"/>
    </location>
</feature>
<accession>A0A934NDN8</accession>
<evidence type="ECO:0000256" key="2">
    <source>
        <dbReference type="ARBA" id="ARBA00022448"/>
    </source>
</evidence>
<feature type="domain" description="ABC transmembrane type-1" evidence="8">
    <location>
        <begin position="105"/>
        <end position="321"/>
    </location>
</feature>
<feature type="transmembrane region" description="Helical" evidence="7">
    <location>
        <begin position="50"/>
        <end position="70"/>
    </location>
</feature>
<evidence type="ECO:0000256" key="1">
    <source>
        <dbReference type="ARBA" id="ARBA00004651"/>
    </source>
</evidence>
<evidence type="ECO:0000313" key="10">
    <source>
        <dbReference type="Proteomes" id="UP000620075"/>
    </source>
</evidence>
<protein>
    <submittedName>
        <fullName evidence="9">Sugar ABC transporter permease</fullName>
    </submittedName>
</protein>
<proteinExistence type="inferred from homology"/>
<dbReference type="Gene3D" id="1.10.3720.10">
    <property type="entry name" value="MetI-like"/>
    <property type="match status" value="1"/>
</dbReference>
<dbReference type="Pfam" id="PF00528">
    <property type="entry name" value="BPD_transp_1"/>
    <property type="match status" value="1"/>
</dbReference>
<dbReference type="AlphaFoldDB" id="A0A934NDN8"/>
<name>A0A934NDN8_9BACT</name>
<dbReference type="PANTHER" id="PTHR30193:SF18">
    <property type="entry name" value="OSMOPROTECTIVE COMPOUNDS UPTAKE PERMEASE PROTEIN GGTC"/>
    <property type="match status" value="1"/>
</dbReference>
<organism evidence="9 10">
    <name type="scientific">Candidatus Dormiibacter inghamiae</name>
    <dbReference type="NCBI Taxonomy" id="3127013"/>
    <lineage>
        <taxon>Bacteria</taxon>
        <taxon>Bacillati</taxon>
        <taxon>Candidatus Dormiibacterota</taxon>
        <taxon>Candidatus Dormibacteria</taxon>
        <taxon>Candidatus Dormibacterales</taxon>
        <taxon>Candidatus Dormibacteraceae</taxon>
        <taxon>Candidatus Dormiibacter</taxon>
    </lineage>
</organism>
<evidence type="ECO:0000256" key="6">
    <source>
        <dbReference type="ARBA" id="ARBA00023136"/>
    </source>
</evidence>
<gene>
    <name evidence="9" type="ORF">JF888_09285</name>
</gene>
<keyword evidence="2 7" id="KW-0813">Transport</keyword>
<dbReference type="PROSITE" id="PS50928">
    <property type="entry name" value="ABC_TM1"/>
    <property type="match status" value="1"/>
</dbReference>
<dbReference type="InterPro" id="IPR000515">
    <property type="entry name" value="MetI-like"/>
</dbReference>
<evidence type="ECO:0000256" key="5">
    <source>
        <dbReference type="ARBA" id="ARBA00022989"/>
    </source>
</evidence>
<dbReference type="InterPro" id="IPR051393">
    <property type="entry name" value="ABC_transporter_permease"/>
</dbReference>
<dbReference type="RefSeq" id="WP_338179253.1">
    <property type="nucleotide sequence ID" value="NZ_JAEKNQ010000035.1"/>
</dbReference>
<dbReference type="SUPFAM" id="SSF161098">
    <property type="entry name" value="MetI-like"/>
    <property type="match status" value="1"/>
</dbReference>
<dbReference type="Proteomes" id="UP000620075">
    <property type="component" value="Unassembled WGS sequence"/>
</dbReference>
<feature type="transmembrane region" description="Helical" evidence="7">
    <location>
        <begin position="12"/>
        <end position="30"/>
    </location>
</feature>
<keyword evidence="6 7" id="KW-0472">Membrane</keyword>
<sequence length="332" mass="36270">MNWGSFLTTQLPTLVVVIVGVPAVIVGYIVAGEFLVRRLPDAARPSVRPWLWVGPALFFVAAFLVVPAILTAKASLETSKGDFTGLTNYARQLGDFPSGGAWIAIRNNVYWLVLYTLFVLAFGLILAVLFDRVRYESLVKSLIFMPMAISSVALGVIWKFMYWYQPPGQIQTGTVNAILTGLLRTDPRIWIQDPKVNNFAIIGAAVWGITGFAMVILSAALKGIPADLLEAARVDGAGELTVFRRVIFPLMMPTVVVVGTTLVIFALKAFDVVYVMTGGNYDTDVLANRMYKLLYFSGNTGGAAAVAMILLAAVIPVLIFNLRQFRAVEARR</sequence>
<comment type="similarity">
    <text evidence="7">Belongs to the binding-protein-dependent transport system permease family.</text>
</comment>
<comment type="subcellular location">
    <subcellularLocation>
        <location evidence="1 7">Cell membrane</location>
        <topology evidence="1 7">Multi-pass membrane protein</topology>
    </subcellularLocation>
</comment>
<evidence type="ECO:0000259" key="8">
    <source>
        <dbReference type="PROSITE" id="PS50928"/>
    </source>
</evidence>
<comment type="caution">
    <text evidence="9">The sequence shown here is derived from an EMBL/GenBank/DDBJ whole genome shotgun (WGS) entry which is preliminary data.</text>
</comment>
<reference evidence="9 10" key="1">
    <citation type="submission" date="2020-10" db="EMBL/GenBank/DDBJ databases">
        <title>Ca. Dormibacterota MAGs.</title>
        <authorList>
            <person name="Montgomery K."/>
        </authorList>
    </citation>
    <scope>NUCLEOTIDE SEQUENCE [LARGE SCALE GENOMIC DNA]</scope>
    <source>
        <strain evidence="9">SC8811_S16_3</strain>
    </source>
</reference>
<dbReference type="PANTHER" id="PTHR30193">
    <property type="entry name" value="ABC TRANSPORTER PERMEASE PROTEIN"/>
    <property type="match status" value="1"/>
</dbReference>
<keyword evidence="5 7" id="KW-1133">Transmembrane helix</keyword>
<evidence type="ECO:0000256" key="3">
    <source>
        <dbReference type="ARBA" id="ARBA00022475"/>
    </source>
</evidence>
<evidence type="ECO:0000256" key="7">
    <source>
        <dbReference type="RuleBase" id="RU363032"/>
    </source>
</evidence>
<keyword evidence="4 7" id="KW-0812">Transmembrane</keyword>
<dbReference type="InterPro" id="IPR035906">
    <property type="entry name" value="MetI-like_sf"/>
</dbReference>